<dbReference type="Pfam" id="PF00583">
    <property type="entry name" value="Acetyltransf_1"/>
    <property type="match status" value="1"/>
</dbReference>
<dbReference type="InterPro" id="IPR057691">
    <property type="entry name" value="DUF7931"/>
</dbReference>
<feature type="domain" description="N-acetyltransferase" evidence="1">
    <location>
        <begin position="3"/>
        <end position="144"/>
    </location>
</feature>
<dbReference type="GO" id="GO:0016747">
    <property type="term" value="F:acyltransferase activity, transferring groups other than amino-acyl groups"/>
    <property type="evidence" value="ECO:0007669"/>
    <property type="project" value="InterPro"/>
</dbReference>
<evidence type="ECO:0000313" key="2">
    <source>
        <dbReference type="EMBL" id="NYZ65429.1"/>
    </source>
</evidence>
<dbReference type="RefSeq" id="WP_180567459.1">
    <property type="nucleotide sequence ID" value="NZ_JACCKB010000005.1"/>
</dbReference>
<accession>A0A853HYI9</accession>
<gene>
    <name evidence="2" type="ORF">H0A36_05360</name>
</gene>
<dbReference type="Pfam" id="PF25559">
    <property type="entry name" value="DUF7931"/>
    <property type="match status" value="1"/>
</dbReference>
<dbReference type="AlphaFoldDB" id="A0A853HYI9"/>
<dbReference type="InterPro" id="IPR000182">
    <property type="entry name" value="GNAT_dom"/>
</dbReference>
<dbReference type="InterPro" id="IPR016181">
    <property type="entry name" value="Acyl_CoA_acyltransferase"/>
</dbReference>
<dbReference type="Proteomes" id="UP000569732">
    <property type="component" value="Unassembled WGS sequence"/>
</dbReference>
<dbReference type="Gene3D" id="3.40.630.30">
    <property type="match status" value="1"/>
</dbReference>
<name>A0A853HYI9_9GAMM</name>
<dbReference type="EMBL" id="JACCKB010000005">
    <property type="protein sequence ID" value="NYZ65429.1"/>
    <property type="molecule type" value="Genomic_DNA"/>
</dbReference>
<comment type="caution">
    <text evidence="2">The sequence shown here is derived from an EMBL/GenBank/DDBJ whole genome shotgun (WGS) entry which is preliminary data.</text>
</comment>
<dbReference type="PROSITE" id="PS51186">
    <property type="entry name" value="GNAT"/>
    <property type="match status" value="1"/>
</dbReference>
<evidence type="ECO:0000259" key="1">
    <source>
        <dbReference type="PROSITE" id="PS51186"/>
    </source>
</evidence>
<sequence>MTTLMEAFKAVSLEQWQAVAEALAEPPPAPDDVHQLDSAVPYVIVKGDDLLVASVWLLAGDPHRIDHVWVNPSYRHQGLGQQLLKFVIDKVADQAITQLHCQADGNWVSWFEAVGFQRLSQLDSGTWQLCWQQGQWPPMPYMPPSHTEPFTILKAPDKPDYEPRAGKTGANGHPFILGEHNEPVHVTGHDAIINHLVSLINQADEHIRVFSPDLDISVFGHSIVVASLSTFARRNPVSRVDILVADTQPLVHQFHPLFALQQRIPSLVAVHLVHPHYPLDSLGTVLVDRLGWLEIMDRDRYEAVANFNDPGYVKQHNELFRSAWEKSTIPPDFRNLAI</sequence>
<proteinExistence type="predicted"/>
<dbReference type="SUPFAM" id="SSF55729">
    <property type="entry name" value="Acyl-CoA N-acyltransferases (Nat)"/>
    <property type="match status" value="1"/>
</dbReference>
<reference evidence="2 3" key="1">
    <citation type="submission" date="2020-07" db="EMBL/GenBank/DDBJ databases">
        <title>Endozoicomonas sp. nov., isolated from sediment.</title>
        <authorList>
            <person name="Gu T."/>
        </authorList>
    </citation>
    <scope>NUCLEOTIDE SEQUENCE [LARGE SCALE GENOMIC DNA]</scope>
    <source>
        <strain evidence="2 3">SM1973</strain>
    </source>
</reference>
<evidence type="ECO:0000313" key="3">
    <source>
        <dbReference type="Proteomes" id="UP000569732"/>
    </source>
</evidence>
<dbReference type="CDD" id="cd04301">
    <property type="entry name" value="NAT_SF"/>
    <property type="match status" value="1"/>
</dbReference>
<protein>
    <submittedName>
        <fullName evidence="2">GNAT family N-acetyltransferase</fullName>
    </submittedName>
</protein>
<organism evidence="2 3">
    <name type="scientific">Spartinivicinus marinus</name>
    <dbReference type="NCBI Taxonomy" id="2994442"/>
    <lineage>
        <taxon>Bacteria</taxon>
        <taxon>Pseudomonadati</taxon>
        <taxon>Pseudomonadota</taxon>
        <taxon>Gammaproteobacteria</taxon>
        <taxon>Oceanospirillales</taxon>
        <taxon>Zooshikellaceae</taxon>
        <taxon>Spartinivicinus</taxon>
    </lineage>
</organism>
<keyword evidence="3" id="KW-1185">Reference proteome</keyword>